<accession>A0A0D3I8N9</accession>
<dbReference type="Pfam" id="PF00627">
    <property type="entry name" value="UBA"/>
    <property type="match status" value="1"/>
</dbReference>
<evidence type="ECO:0000259" key="2">
    <source>
        <dbReference type="PROSITE" id="PS50030"/>
    </source>
</evidence>
<dbReference type="STRING" id="2903.R1DFU3"/>
<dbReference type="HOGENOM" id="CLU_738594_0_0_1"/>
<dbReference type="Pfam" id="PF00240">
    <property type="entry name" value="ubiquitin"/>
    <property type="match status" value="1"/>
</dbReference>
<protein>
    <recommendedName>
        <fullName evidence="6">UV excision repair protein RAD23</fullName>
    </recommendedName>
</protein>
<dbReference type="Gene3D" id="1.10.10.540">
    <property type="entry name" value="XPC-binding domain"/>
    <property type="match status" value="1"/>
</dbReference>
<dbReference type="GO" id="GO:0006289">
    <property type="term" value="P:nucleotide-excision repair"/>
    <property type="evidence" value="ECO:0007669"/>
    <property type="project" value="InterPro"/>
</dbReference>
<dbReference type="PROSITE" id="PS50030">
    <property type="entry name" value="UBA"/>
    <property type="match status" value="1"/>
</dbReference>
<evidence type="ECO:0000256" key="1">
    <source>
        <dbReference type="SAM" id="MobiDB-lite"/>
    </source>
</evidence>
<feature type="domain" description="UBA" evidence="2">
    <location>
        <begin position="111"/>
        <end position="151"/>
    </location>
</feature>
<dbReference type="GO" id="GO:0003684">
    <property type="term" value="F:damaged DNA binding"/>
    <property type="evidence" value="ECO:0007669"/>
    <property type="project" value="InterPro"/>
</dbReference>
<feature type="domain" description="Ubiquitin-like" evidence="3">
    <location>
        <begin position="1"/>
        <end position="75"/>
    </location>
</feature>
<dbReference type="GO" id="GO:0005829">
    <property type="term" value="C:cytosol"/>
    <property type="evidence" value="ECO:0007669"/>
    <property type="project" value="TreeGrafter"/>
</dbReference>
<feature type="region of interest" description="Disordered" evidence="1">
    <location>
        <begin position="152"/>
        <end position="188"/>
    </location>
</feature>
<evidence type="ECO:0000259" key="3">
    <source>
        <dbReference type="PROSITE" id="PS50053"/>
    </source>
</evidence>
<dbReference type="Gene3D" id="1.10.8.10">
    <property type="entry name" value="DNA helicase RuvA subunit, C-terminal domain"/>
    <property type="match status" value="1"/>
</dbReference>
<dbReference type="KEGG" id="ehx:EMIHUDRAFT_471129"/>
<dbReference type="CDD" id="cd01805">
    <property type="entry name" value="Ubl_Rad23"/>
    <property type="match status" value="1"/>
</dbReference>
<evidence type="ECO:0000313" key="5">
    <source>
        <dbReference type="Proteomes" id="UP000013827"/>
    </source>
</evidence>
<dbReference type="EnsemblProtists" id="EOD07624">
    <property type="protein sequence ID" value="EOD07624"/>
    <property type="gene ID" value="EMIHUDRAFT_471129"/>
</dbReference>
<dbReference type="PANTHER" id="PTHR10621:SF0">
    <property type="entry name" value="UV EXCISION REPAIR PROTEIN RAD23"/>
    <property type="match status" value="1"/>
</dbReference>
<dbReference type="InterPro" id="IPR029071">
    <property type="entry name" value="Ubiquitin-like_domsf"/>
</dbReference>
<dbReference type="Proteomes" id="UP000013827">
    <property type="component" value="Unassembled WGS sequence"/>
</dbReference>
<dbReference type="PROSITE" id="PS50053">
    <property type="entry name" value="UBIQUITIN_2"/>
    <property type="match status" value="1"/>
</dbReference>
<dbReference type="FunFam" id="1.10.8.10:FF:000003">
    <property type="entry name" value="UV excision repair protein RAD23 homolog"/>
    <property type="match status" value="1"/>
</dbReference>
<dbReference type="SMART" id="SM00165">
    <property type="entry name" value="UBA"/>
    <property type="match status" value="1"/>
</dbReference>
<feature type="region of interest" description="Disordered" evidence="1">
    <location>
        <begin position="79"/>
        <end position="110"/>
    </location>
</feature>
<dbReference type="Gene3D" id="3.10.20.90">
    <property type="entry name" value="Phosphatidylinositol 3-kinase Catalytic Subunit, Chain A, domain 1"/>
    <property type="match status" value="1"/>
</dbReference>
<evidence type="ECO:0008006" key="6">
    <source>
        <dbReference type="Google" id="ProtNLM"/>
    </source>
</evidence>
<dbReference type="InterPro" id="IPR036353">
    <property type="entry name" value="XPC-bd_sf"/>
</dbReference>
<dbReference type="InterPro" id="IPR015940">
    <property type="entry name" value="UBA"/>
</dbReference>
<organism evidence="4 5">
    <name type="scientific">Emiliania huxleyi (strain CCMP1516)</name>
    <dbReference type="NCBI Taxonomy" id="280463"/>
    <lineage>
        <taxon>Eukaryota</taxon>
        <taxon>Haptista</taxon>
        <taxon>Haptophyta</taxon>
        <taxon>Prymnesiophyceae</taxon>
        <taxon>Isochrysidales</taxon>
        <taxon>Noelaerhabdaceae</taxon>
        <taxon>Emiliania</taxon>
    </lineage>
</organism>
<proteinExistence type="predicted"/>
<dbReference type="PaxDb" id="2903-EOD07624"/>
<dbReference type="GO" id="GO:0005654">
    <property type="term" value="C:nucleoplasm"/>
    <property type="evidence" value="ECO:0007669"/>
    <property type="project" value="TreeGrafter"/>
</dbReference>
<dbReference type="InterPro" id="IPR000626">
    <property type="entry name" value="Ubiquitin-like_dom"/>
</dbReference>
<dbReference type="PANTHER" id="PTHR10621">
    <property type="entry name" value="UV EXCISION REPAIR PROTEIN RAD23"/>
    <property type="match status" value="1"/>
</dbReference>
<dbReference type="SUPFAM" id="SSF46934">
    <property type="entry name" value="UBA-like"/>
    <property type="match status" value="1"/>
</dbReference>
<dbReference type="GO" id="GO:0031593">
    <property type="term" value="F:polyubiquitin modification-dependent protein binding"/>
    <property type="evidence" value="ECO:0007669"/>
    <property type="project" value="TreeGrafter"/>
</dbReference>
<dbReference type="InterPro" id="IPR015360">
    <property type="entry name" value="XPC-bd"/>
</dbReference>
<reference evidence="5" key="1">
    <citation type="journal article" date="2013" name="Nature">
        <title>Pan genome of the phytoplankton Emiliania underpins its global distribution.</title>
        <authorList>
            <person name="Read B.A."/>
            <person name="Kegel J."/>
            <person name="Klute M.J."/>
            <person name="Kuo A."/>
            <person name="Lefebvre S.C."/>
            <person name="Maumus F."/>
            <person name="Mayer C."/>
            <person name="Miller J."/>
            <person name="Monier A."/>
            <person name="Salamov A."/>
            <person name="Young J."/>
            <person name="Aguilar M."/>
            <person name="Claverie J.M."/>
            <person name="Frickenhaus S."/>
            <person name="Gonzalez K."/>
            <person name="Herman E.K."/>
            <person name="Lin Y.C."/>
            <person name="Napier J."/>
            <person name="Ogata H."/>
            <person name="Sarno A.F."/>
            <person name="Shmutz J."/>
            <person name="Schroeder D."/>
            <person name="de Vargas C."/>
            <person name="Verret F."/>
            <person name="von Dassow P."/>
            <person name="Valentin K."/>
            <person name="Van de Peer Y."/>
            <person name="Wheeler G."/>
            <person name="Dacks J.B."/>
            <person name="Delwiche C.F."/>
            <person name="Dyhrman S.T."/>
            <person name="Glockner G."/>
            <person name="John U."/>
            <person name="Richards T."/>
            <person name="Worden A.Z."/>
            <person name="Zhang X."/>
            <person name="Grigoriev I.V."/>
            <person name="Allen A.E."/>
            <person name="Bidle K."/>
            <person name="Borodovsky M."/>
            <person name="Bowler C."/>
            <person name="Brownlee C."/>
            <person name="Cock J.M."/>
            <person name="Elias M."/>
            <person name="Gladyshev V.N."/>
            <person name="Groth M."/>
            <person name="Guda C."/>
            <person name="Hadaegh A."/>
            <person name="Iglesias-Rodriguez M.D."/>
            <person name="Jenkins J."/>
            <person name="Jones B.M."/>
            <person name="Lawson T."/>
            <person name="Leese F."/>
            <person name="Lindquist E."/>
            <person name="Lobanov A."/>
            <person name="Lomsadze A."/>
            <person name="Malik S.B."/>
            <person name="Marsh M.E."/>
            <person name="Mackinder L."/>
            <person name="Mock T."/>
            <person name="Mueller-Roeber B."/>
            <person name="Pagarete A."/>
            <person name="Parker M."/>
            <person name="Probert I."/>
            <person name="Quesneville H."/>
            <person name="Raines C."/>
            <person name="Rensing S.A."/>
            <person name="Riano-Pachon D.M."/>
            <person name="Richier S."/>
            <person name="Rokitta S."/>
            <person name="Shiraiwa Y."/>
            <person name="Soanes D.M."/>
            <person name="van der Giezen M."/>
            <person name="Wahlund T.M."/>
            <person name="Williams B."/>
            <person name="Wilson W."/>
            <person name="Wolfe G."/>
            <person name="Wurch L.L."/>
        </authorList>
    </citation>
    <scope>NUCLEOTIDE SEQUENCE</scope>
</reference>
<keyword evidence="5" id="KW-1185">Reference proteome</keyword>
<dbReference type="GO" id="GO:0070628">
    <property type="term" value="F:proteasome binding"/>
    <property type="evidence" value="ECO:0007669"/>
    <property type="project" value="TreeGrafter"/>
</dbReference>
<feature type="compositionally biased region" description="Pro residues" evidence="1">
    <location>
        <begin position="161"/>
        <end position="182"/>
    </location>
</feature>
<evidence type="ECO:0000313" key="4">
    <source>
        <dbReference type="EnsemblProtists" id="EOD07624"/>
    </source>
</evidence>
<feature type="compositionally biased region" description="Pro residues" evidence="1">
    <location>
        <begin position="85"/>
        <end position="109"/>
    </location>
</feature>
<name>A0A0D3I8N9_EMIH1</name>
<dbReference type="RefSeq" id="XP_005760053.1">
    <property type="nucleotide sequence ID" value="XM_005759996.1"/>
</dbReference>
<dbReference type="Pfam" id="PF09280">
    <property type="entry name" value="XPC-binding"/>
    <property type="match status" value="1"/>
</dbReference>
<dbReference type="AlphaFoldDB" id="A0A0D3I8N9"/>
<dbReference type="GO" id="GO:0043130">
    <property type="term" value="F:ubiquitin binding"/>
    <property type="evidence" value="ECO:0007669"/>
    <property type="project" value="TreeGrafter"/>
</dbReference>
<dbReference type="SMART" id="SM00213">
    <property type="entry name" value="UBQ"/>
    <property type="match status" value="1"/>
</dbReference>
<dbReference type="SUPFAM" id="SSF101238">
    <property type="entry name" value="XPC-binding domain"/>
    <property type="match status" value="1"/>
</dbReference>
<dbReference type="GO" id="GO:0043161">
    <property type="term" value="P:proteasome-mediated ubiquitin-dependent protein catabolic process"/>
    <property type="evidence" value="ECO:0007669"/>
    <property type="project" value="InterPro"/>
</dbReference>
<dbReference type="InterPro" id="IPR009060">
    <property type="entry name" value="UBA-like_sf"/>
</dbReference>
<dbReference type="eggNOG" id="KOG0011">
    <property type="taxonomic scope" value="Eukaryota"/>
</dbReference>
<sequence>MLIKTLADEKYEVDVAETATVAEVKAKLQAMDIGAPADRSKIIFRGRVLADSAELSSLGIAPGDFMVLMKPKPAPAASAAAPVAAPTPPPAPAPAPEPEPAPAPPPAAPPGVDAAVVDSLVEMGFPRDAVVVALTAAFGNADRAAQYLFDPSSMPAESAPPAAPPPEATPLAAPPAAAPPTAAPAAPAATPAFTADNILAAIGGAAPAAPPPLTPLQRMLSEPRLMQCVTLARQDPSQLGPLLQQLSTEAPALLTLVQAHQGSGHAQGTKRGGGAPLLAKRPARKPNARAETSRRVGDRRTCSLTRTEVRRRQQRRFCGALSVVQHPAAAAAPNAAAAPTVHATEASRPRSLFLQGGAGCGGGVWLGRTHRLRFF</sequence>
<reference evidence="4" key="2">
    <citation type="submission" date="2024-10" db="UniProtKB">
        <authorList>
            <consortium name="EnsemblProtists"/>
        </authorList>
    </citation>
    <scope>IDENTIFICATION</scope>
</reference>
<dbReference type="SUPFAM" id="SSF54236">
    <property type="entry name" value="Ubiquitin-like"/>
    <property type="match status" value="1"/>
</dbReference>
<feature type="region of interest" description="Disordered" evidence="1">
    <location>
        <begin position="261"/>
        <end position="298"/>
    </location>
</feature>
<dbReference type="GeneID" id="17253772"/>